<proteinExistence type="predicted"/>
<keyword evidence="3" id="KW-0408">Iron</keyword>
<dbReference type="Pfam" id="PF13442">
    <property type="entry name" value="Cytochrome_CBB3"/>
    <property type="match status" value="1"/>
</dbReference>
<dbReference type="InterPro" id="IPR009056">
    <property type="entry name" value="Cyt_c-like_dom"/>
</dbReference>
<dbReference type="GO" id="GO:0009055">
    <property type="term" value="F:electron transfer activity"/>
    <property type="evidence" value="ECO:0007669"/>
    <property type="project" value="InterPro"/>
</dbReference>
<organism evidence="5">
    <name type="scientific">marine metagenome</name>
    <dbReference type="NCBI Taxonomy" id="408172"/>
    <lineage>
        <taxon>unclassified sequences</taxon>
        <taxon>metagenomes</taxon>
        <taxon>ecological metagenomes</taxon>
    </lineage>
</organism>
<feature type="domain" description="Cytochrome c" evidence="4">
    <location>
        <begin position="28"/>
        <end position="107"/>
    </location>
</feature>
<evidence type="ECO:0000313" key="5">
    <source>
        <dbReference type="EMBL" id="SVC18441.1"/>
    </source>
</evidence>
<dbReference type="Gene3D" id="1.10.760.10">
    <property type="entry name" value="Cytochrome c-like domain"/>
    <property type="match status" value="1"/>
</dbReference>
<dbReference type="PROSITE" id="PS51007">
    <property type="entry name" value="CYTC"/>
    <property type="match status" value="1"/>
</dbReference>
<dbReference type="GO" id="GO:0046872">
    <property type="term" value="F:metal ion binding"/>
    <property type="evidence" value="ECO:0007669"/>
    <property type="project" value="UniProtKB-KW"/>
</dbReference>
<dbReference type="Pfam" id="PF20601">
    <property type="entry name" value="DUF6797"/>
    <property type="match status" value="1"/>
</dbReference>
<keyword evidence="2" id="KW-0479">Metal-binding</keyword>
<evidence type="ECO:0000256" key="2">
    <source>
        <dbReference type="ARBA" id="ARBA00022723"/>
    </source>
</evidence>
<dbReference type="SUPFAM" id="SSF46626">
    <property type="entry name" value="Cytochrome c"/>
    <property type="match status" value="1"/>
</dbReference>
<sequence length="428" mass="46943">ANPVFGQKAKVEPNTVDHAGILSQLGPKNFAKGQAIYNNLCINCHGSDGKTPALPIARAFGRGELKFGVDPYSMFQTLTKGNGLMGPQTWMTPQERYDAIHYIREKFMKPMHPKYQALTPQYLGGLPKVNAVAAISERVERDFGPALASQLGRKISSVLTVKLGGNHTISYNLHSMDQAGLWRGGFLNLRSTQHYRERGEGVPEIQGERIAGLQSWQWAHEGTFDYPTENLLPRGPVPAKWMEYRGHYLHEDNLLLSYSINGRDILEMPAKAQGFGAIVHTLRVAAGAQPLQLSVGQLEMPVLRNGFLDPKAPTVKLNNATTSPADQIAVSGSPAKQGLGPFTAAATFGQTDGLQWSFDGHNRMVLTIPASKQSRLFQVIRYSGQSDAQLLSMAGYLGLLKLKDELPDPTRCLKGGKQRWPEVITTMG</sequence>
<feature type="non-terminal residue" evidence="5">
    <location>
        <position position="1"/>
    </location>
</feature>
<accession>A0A382K704</accession>
<reference evidence="5" key="1">
    <citation type="submission" date="2018-05" db="EMBL/GenBank/DDBJ databases">
        <authorList>
            <person name="Lanie J.A."/>
            <person name="Ng W.-L."/>
            <person name="Kazmierczak K.M."/>
            <person name="Andrzejewski T.M."/>
            <person name="Davidsen T.M."/>
            <person name="Wayne K.J."/>
            <person name="Tettelin H."/>
            <person name="Glass J.I."/>
            <person name="Rusch D."/>
            <person name="Podicherti R."/>
            <person name="Tsui H.-C.T."/>
            <person name="Winkler M.E."/>
        </authorList>
    </citation>
    <scope>NUCLEOTIDE SEQUENCE</scope>
</reference>
<dbReference type="InterPro" id="IPR036909">
    <property type="entry name" value="Cyt_c-like_dom_sf"/>
</dbReference>
<keyword evidence="1" id="KW-0349">Heme</keyword>
<feature type="non-terminal residue" evidence="5">
    <location>
        <position position="428"/>
    </location>
</feature>
<dbReference type="EMBL" id="UINC01077888">
    <property type="protein sequence ID" value="SVC18441.1"/>
    <property type="molecule type" value="Genomic_DNA"/>
</dbReference>
<evidence type="ECO:0000259" key="4">
    <source>
        <dbReference type="PROSITE" id="PS51007"/>
    </source>
</evidence>
<protein>
    <recommendedName>
        <fullName evidence="4">Cytochrome c domain-containing protein</fullName>
    </recommendedName>
</protein>
<dbReference type="InterPro" id="IPR046476">
    <property type="entry name" value="DUF6797"/>
</dbReference>
<dbReference type="AlphaFoldDB" id="A0A382K704"/>
<name>A0A382K704_9ZZZZ</name>
<gene>
    <name evidence="5" type="ORF">METZ01_LOCUS271295</name>
</gene>
<dbReference type="GO" id="GO:0020037">
    <property type="term" value="F:heme binding"/>
    <property type="evidence" value="ECO:0007669"/>
    <property type="project" value="InterPro"/>
</dbReference>
<evidence type="ECO:0000256" key="1">
    <source>
        <dbReference type="ARBA" id="ARBA00022617"/>
    </source>
</evidence>
<evidence type="ECO:0000256" key="3">
    <source>
        <dbReference type="ARBA" id="ARBA00023004"/>
    </source>
</evidence>